<dbReference type="RefSeq" id="WP_076330335.1">
    <property type="nucleotide sequence ID" value="NZ_CP158832.1"/>
</dbReference>
<keyword evidence="9 17" id="KW-0460">Magnesium</keyword>
<reference evidence="20 21" key="1">
    <citation type="submission" date="2016-11" db="EMBL/GenBank/DDBJ databases">
        <title>Paenibacillus species isolates.</title>
        <authorList>
            <person name="Beno S.M."/>
        </authorList>
    </citation>
    <scope>NUCLEOTIDE SEQUENCE [LARGE SCALE GENOMIC DNA]</scope>
    <source>
        <strain evidence="20 21">FSL H8-0246</strain>
    </source>
</reference>
<evidence type="ECO:0000256" key="12">
    <source>
        <dbReference type="ARBA" id="ARBA00023211"/>
    </source>
</evidence>
<dbReference type="OrthoDB" id="9806254at2"/>
<feature type="binding site" evidence="16">
    <location>
        <position position="103"/>
    </location>
    <ligand>
        <name>NADP(+)</name>
        <dbReference type="ChEBI" id="CHEBI:58349"/>
    </ligand>
</feature>
<feature type="modified residue" description="N6-succinyllysine" evidence="19">
    <location>
        <position position="99"/>
    </location>
</feature>
<evidence type="ECO:0000256" key="11">
    <source>
        <dbReference type="ARBA" id="ARBA00023002"/>
    </source>
</evidence>
<dbReference type="EC" id="1.1.1.42" evidence="4"/>
<evidence type="ECO:0000256" key="9">
    <source>
        <dbReference type="ARBA" id="ARBA00022842"/>
    </source>
</evidence>
<evidence type="ECO:0000256" key="1">
    <source>
        <dbReference type="ARBA" id="ARBA00001936"/>
    </source>
</evidence>
<evidence type="ECO:0000256" key="18">
    <source>
        <dbReference type="PIRSR" id="PIRSR604439-4"/>
    </source>
</evidence>
<dbReference type="Gene3D" id="3.40.718.10">
    <property type="entry name" value="Isopropylmalate Dehydrogenase"/>
    <property type="match status" value="1"/>
</dbReference>
<dbReference type="GO" id="GO:0006097">
    <property type="term" value="P:glyoxylate cycle"/>
    <property type="evidence" value="ECO:0007669"/>
    <property type="project" value="UniProtKB-KW"/>
</dbReference>
<feature type="binding site" evidence="16">
    <location>
        <position position="366"/>
    </location>
    <ligand>
        <name>NADP(+)</name>
        <dbReference type="ChEBI" id="CHEBI:58349"/>
    </ligand>
</feature>
<keyword evidence="11" id="KW-0560">Oxidoreductase</keyword>
<feature type="modified residue" description="Phosphoserine" evidence="19">
    <location>
        <position position="112"/>
    </location>
</feature>
<dbReference type="GO" id="GO:0004450">
    <property type="term" value="F:isocitrate dehydrogenase (NADP+) activity"/>
    <property type="evidence" value="ECO:0007669"/>
    <property type="project" value="UniProtKB-UniRule"/>
</dbReference>
<evidence type="ECO:0000256" key="5">
    <source>
        <dbReference type="ARBA" id="ARBA00019562"/>
    </source>
</evidence>
<comment type="cofactor">
    <cofactor evidence="1">
        <name>Mn(2+)</name>
        <dbReference type="ChEBI" id="CHEBI:29035"/>
    </cofactor>
</comment>
<comment type="cofactor">
    <cofactor evidence="17">
        <name>Mg(2+)</name>
        <dbReference type="ChEBI" id="CHEBI:18420"/>
    </cofactor>
    <cofactor evidence="17">
        <name>Mn(2+)</name>
        <dbReference type="ChEBI" id="CHEBI:29035"/>
    </cofactor>
    <text evidence="17">Binds 1 Mg(2+) or Mn(2+) ion per subunit.</text>
</comment>
<feature type="binding site" evidence="15">
    <location>
        <position position="152"/>
    </location>
    <ligand>
        <name>D-threo-isocitrate</name>
        <dbReference type="ChEBI" id="CHEBI:15562"/>
    </ligand>
</feature>
<evidence type="ECO:0000256" key="2">
    <source>
        <dbReference type="ARBA" id="ARBA00007769"/>
    </source>
</evidence>
<feature type="binding site" evidence="16">
    <location>
        <begin position="353"/>
        <end position="359"/>
    </location>
    <ligand>
        <name>NADP(+)</name>
        <dbReference type="ChEBI" id="CHEBI:58349"/>
    </ligand>
</feature>
<dbReference type="InterPro" id="IPR024084">
    <property type="entry name" value="IsoPropMal-DH-like_dom"/>
</dbReference>
<feature type="site" description="Critical for catalysis" evidence="18">
    <location>
        <position position="159"/>
    </location>
</feature>
<feature type="modified residue" description="N6-succinyllysine" evidence="19">
    <location>
        <position position="241"/>
    </location>
</feature>
<dbReference type="GO" id="GO:0006099">
    <property type="term" value="P:tricarboxylic acid cycle"/>
    <property type="evidence" value="ECO:0007669"/>
    <property type="project" value="UniProtKB-UniRule"/>
</dbReference>
<evidence type="ECO:0000256" key="3">
    <source>
        <dbReference type="ARBA" id="ARBA00011738"/>
    </source>
</evidence>
<gene>
    <name evidence="20" type="ORF">BK131_02655</name>
</gene>
<protein>
    <recommendedName>
        <fullName evidence="5">Isocitrate dehydrogenase [NADP]</fullName>
        <ecNumber evidence="4">1.1.1.42</ecNumber>
    </recommendedName>
</protein>
<keyword evidence="10 16" id="KW-0521">NADP</keyword>
<comment type="catalytic activity">
    <reaction evidence="13">
        <text>D-threo-isocitrate + NADP(+) = 2-oxoglutarate + CO2 + NADPH</text>
        <dbReference type="Rhea" id="RHEA:19629"/>
        <dbReference type="ChEBI" id="CHEBI:15562"/>
        <dbReference type="ChEBI" id="CHEBI:16526"/>
        <dbReference type="ChEBI" id="CHEBI:16810"/>
        <dbReference type="ChEBI" id="CHEBI:57783"/>
        <dbReference type="ChEBI" id="CHEBI:58349"/>
        <dbReference type="EC" id="1.1.1.42"/>
    </reaction>
</comment>
<evidence type="ECO:0000256" key="15">
    <source>
        <dbReference type="PIRSR" id="PIRSR604439-1"/>
    </source>
</evidence>
<dbReference type="InterPro" id="IPR019818">
    <property type="entry name" value="IsoCit/isopropylmalate_DH_CS"/>
</dbReference>
<dbReference type="GO" id="GO:0000287">
    <property type="term" value="F:magnesium ion binding"/>
    <property type="evidence" value="ECO:0007669"/>
    <property type="project" value="InterPro"/>
</dbReference>
<comment type="subunit">
    <text evidence="3">Homodimer.</text>
</comment>
<name>A0A1R1C4E5_PAEAM</name>
<dbReference type="AlphaFoldDB" id="A0A1R1C4E5"/>
<evidence type="ECO:0000313" key="20">
    <source>
        <dbReference type="EMBL" id="OMF16907.1"/>
    </source>
</evidence>
<dbReference type="InterPro" id="IPR004439">
    <property type="entry name" value="Isocitrate_DH_NADP_dimer_prok"/>
</dbReference>
<feature type="binding site" evidence="15">
    <location>
        <position position="114"/>
    </location>
    <ligand>
        <name>D-threo-isocitrate</name>
        <dbReference type="ChEBI" id="CHEBI:15562"/>
    </ligand>
</feature>
<feature type="binding site" evidence="15">
    <location>
        <position position="128"/>
    </location>
    <ligand>
        <name>D-threo-isocitrate</name>
        <dbReference type="ChEBI" id="CHEBI:15562"/>
    </ligand>
</feature>
<comment type="similarity">
    <text evidence="2">Belongs to the isocitrate and isopropylmalate dehydrogenases family.</text>
</comment>
<dbReference type="Pfam" id="PF00180">
    <property type="entry name" value="Iso_dh"/>
    <property type="match status" value="1"/>
</dbReference>
<feature type="modified residue" description="N6-acetyllysine" evidence="19">
    <location>
        <position position="141"/>
    </location>
</feature>
<evidence type="ECO:0000256" key="6">
    <source>
        <dbReference type="ARBA" id="ARBA00022435"/>
    </source>
</evidence>
<feature type="binding site" evidence="15">
    <location>
        <position position="112"/>
    </location>
    <ligand>
        <name>D-threo-isocitrate</name>
        <dbReference type="ChEBI" id="CHEBI:15562"/>
    </ligand>
</feature>
<feature type="binding site" evidence="16">
    <location>
        <position position="409"/>
    </location>
    <ligand>
        <name>NADP(+)</name>
        <dbReference type="ChEBI" id="CHEBI:58349"/>
    </ligand>
</feature>
<dbReference type="Proteomes" id="UP000187134">
    <property type="component" value="Unassembled WGS sequence"/>
</dbReference>
<feature type="site" description="Critical for catalysis" evidence="18">
    <location>
        <position position="229"/>
    </location>
</feature>
<dbReference type="SMART" id="SM01329">
    <property type="entry name" value="Iso_dh"/>
    <property type="match status" value="1"/>
</dbReference>
<dbReference type="NCBIfam" id="TIGR00183">
    <property type="entry name" value="prok_nadp_idh"/>
    <property type="match status" value="1"/>
</dbReference>
<feature type="binding site" evidence="17">
    <location>
        <position position="319"/>
    </location>
    <ligand>
        <name>Mg(2+)</name>
        <dbReference type="ChEBI" id="CHEBI:18420"/>
    </ligand>
</feature>
<comment type="function">
    <text evidence="14">Catalyzes the oxidative decarboxylation of isocitrate to 2-oxoglutarate and carbon dioxide with the concomitant reduction of NADP(+).</text>
</comment>
<evidence type="ECO:0000256" key="19">
    <source>
        <dbReference type="PIRSR" id="PIRSR604439-5"/>
    </source>
</evidence>
<dbReference type="PANTHER" id="PTHR43504">
    <property type="entry name" value="ISOCITRATE DEHYDROGENASE [NADP]"/>
    <property type="match status" value="1"/>
</dbReference>
<keyword evidence="6" id="KW-0329">Glyoxylate bypass</keyword>
<feature type="binding site" evidence="16">
    <location>
        <position position="405"/>
    </location>
    <ligand>
        <name>NADP(+)</name>
        <dbReference type="ChEBI" id="CHEBI:58349"/>
    </ligand>
</feature>
<dbReference type="SUPFAM" id="SSF53659">
    <property type="entry name" value="Isocitrate/Isopropylmalate dehydrogenase-like"/>
    <property type="match status" value="1"/>
</dbReference>
<evidence type="ECO:0000313" key="21">
    <source>
        <dbReference type="Proteomes" id="UP000187134"/>
    </source>
</evidence>
<evidence type="ECO:0000256" key="7">
    <source>
        <dbReference type="ARBA" id="ARBA00022532"/>
    </source>
</evidence>
<keyword evidence="7" id="KW-0816">Tricarboxylic acid cycle</keyword>
<dbReference type="EMBL" id="MRTJ01000001">
    <property type="protein sequence ID" value="OMF16907.1"/>
    <property type="molecule type" value="Genomic_DNA"/>
</dbReference>
<dbReference type="GO" id="GO:0051287">
    <property type="term" value="F:NAD binding"/>
    <property type="evidence" value="ECO:0007669"/>
    <property type="project" value="InterPro"/>
</dbReference>
<evidence type="ECO:0000256" key="4">
    <source>
        <dbReference type="ARBA" id="ARBA00013013"/>
    </source>
</evidence>
<sequence length="430" mass="47286">MKLEKFAHPTEGEKIQIDNGTLQVPSNPIIPFIEGDGTGRDIWKASKRVLDAAVEKAYDGNKKIAWYEVFAGQKAFDTYGEWLPNDTLEAIREYIVAIKGPLTTPIGGGIRSLNVALRQELDLYTCLRPVRYFDGVPSPVKRPELVDMVIFRENTEDIYAGIEYAEGSEEVKKVIQFLQQEMGANKIRFPETSGIGIKPVSSEGSKRLVRAAIQYAIDHNRKSVTLVHKGNIMKFTEGAFKNWGYEVAEEEFADKVFTWAQYDIIKDNEGTDAANAAQKAAEDAGKIIVKDAIADIALQQVLTRPGEFDVIATLNLNGDYLSDALAAQVGGIGIAPGANINYVTGHAIFEATHGTAPKYADKDVVNPGSVILSGVMLLEHLGWQEAANLIYKGMETSINNKTVTYDFARLMDGATEVKCSEFADQIIKNL</sequence>
<keyword evidence="8" id="KW-0479">Metal-binding</keyword>
<feature type="binding site" evidence="15">
    <location>
        <position position="118"/>
    </location>
    <ligand>
        <name>D-threo-isocitrate</name>
        <dbReference type="ChEBI" id="CHEBI:15562"/>
    </ligand>
</feature>
<dbReference type="PANTHER" id="PTHR43504:SF1">
    <property type="entry name" value="ISOCITRATE DEHYDROGENASE [NADP]"/>
    <property type="match status" value="1"/>
</dbReference>
<evidence type="ECO:0000256" key="17">
    <source>
        <dbReference type="PIRSR" id="PIRSR604439-3"/>
    </source>
</evidence>
<dbReference type="PROSITE" id="PS00470">
    <property type="entry name" value="IDH_IMDH"/>
    <property type="match status" value="1"/>
</dbReference>
<evidence type="ECO:0000256" key="14">
    <source>
        <dbReference type="ARBA" id="ARBA00046127"/>
    </source>
</evidence>
<evidence type="ECO:0000256" key="8">
    <source>
        <dbReference type="ARBA" id="ARBA00022723"/>
    </source>
</evidence>
<organism evidence="20 21">
    <name type="scientific">Paenibacillus amylolyticus</name>
    <dbReference type="NCBI Taxonomy" id="1451"/>
    <lineage>
        <taxon>Bacteria</taxon>
        <taxon>Bacillati</taxon>
        <taxon>Bacillota</taxon>
        <taxon>Bacilli</taxon>
        <taxon>Bacillales</taxon>
        <taxon>Paenibacillaceae</taxon>
        <taxon>Paenibacillus</taxon>
    </lineage>
</organism>
<evidence type="ECO:0000256" key="13">
    <source>
        <dbReference type="ARBA" id="ARBA00023554"/>
    </source>
</evidence>
<comment type="caution">
    <text evidence="20">The sequence shown here is derived from an EMBL/GenBank/DDBJ whole genome shotgun (WGS) entry which is preliminary data.</text>
</comment>
<evidence type="ECO:0000256" key="16">
    <source>
        <dbReference type="PIRSR" id="PIRSR604439-2"/>
    </source>
</evidence>
<evidence type="ECO:0000256" key="10">
    <source>
        <dbReference type="ARBA" id="ARBA00022857"/>
    </source>
</evidence>
<keyword evidence="12 17" id="KW-0464">Manganese</keyword>
<proteinExistence type="inferred from homology"/>
<dbReference type="NCBIfam" id="NF005425">
    <property type="entry name" value="PRK07006.1"/>
    <property type="match status" value="1"/>
</dbReference>
<accession>A0A1R1C4E5</accession>